<organism evidence="2 3">
    <name type="scientific">Pandoraea sputorum</name>
    <dbReference type="NCBI Taxonomy" id="93222"/>
    <lineage>
        <taxon>Bacteria</taxon>
        <taxon>Pseudomonadati</taxon>
        <taxon>Pseudomonadota</taxon>
        <taxon>Betaproteobacteria</taxon>
        <taxon>Burkholderiales</taxon>
        <taxon>Burkholderiaceae</taxon>
        <taxon>Pandoraea</taxon>
    </lineage>
</organism>
<reference evidence="2 3" key="1">
    <citation type="submission" date="2019-08" db="EMBL/GenBank/DDBJ databases">
        <authorList>
            <person name="Peeters C."/>
        </authorList>
    </citation>
    <scope>NUCLEOTIDE SEQUENCE [LARGE SCALE GENOMIC DNA]</scope>
    <source>
        <strain evidence="2 3">LMG 31121</strain>
    </source>
</reference>
<dbReference type="InterPro" id="IPR012337">
    <property type="entry name" value="RNaseH-like_sf"/>
</dbReference>
<dbReference type="Pfam" id="PF13333">
    <property type="entry name" value="rve_2"/>
    <property type="match status" value="1"/>
</dbReference>
<dbReference type="PANTHER" id="PTHR46889:SF4">
    <property type="entry name" value="TRANSPOSASE INSO FOR INSERTION SEQUENCE ELEMENT IS911B-RELATED"/>
    <property type="match status" value="1"/>
</dbReference>
<gene>
    <name evidence="2" type="ORF">PSP31121_05327</name>
</gene>
<proteinExistence type="predicted"/>
<protein>
    <submittedName>
        <fullName evidence="2">Integrase</fullName>
    </submittedName>
</protein>
<dbReference type="Proteomes" id="UP000335538">
    <property type="component" value="Unassembled WGS sequence"/>
</dbReference>
<feature type="domain" description="Integrase catalytic" evidence="1">
    <location>
        <begin position="14"/>
        <end position="62"/>
    </location>
</feature>
<evidence type="ECO:0000313" key="2">
    <source>
        <dbReference type="EMBL" id="VVE85618.1"/>
    </source>
</evidence>
<name>A0A5E5BJV0_9BURK</name>
<dbReference type="PANTHER" id="PTHR46889">
    <property type="entry name" value="TRANSPOSASE INSF FOR INSERTION SEQUENCE IS3B-RELATED"/>
    <property type="match status" value="1"/>
</dbReference>
<evidence type="ECO:0000313" key="3">
    <source>
        <dbReference type="Proteomes" id="UP000335538"/>
    </source>
</evidence>
<dbReference type="SUPFAM" id="SSF53098">
    <property type="entry name" value="Ribonuclease H-like"/>
    <property type="match status" value="1"/>
</dbReference>
<dbReference type="GO" id="GO:0015074">
    <property type="term" value="P:DNA integration"/>
    <property type="evidence" value="ECO:0007669"/>
    <property type="project" value="InterPro"/>
</dbReference>
<dbReference type="InterPro" id="IPR050900">
    <property type="entry name" value="Transposase_IS3/IS150/IS904"/>
</dbReference>
<evidence type="ECO:0000259" key="1">
    <source>
        <dbReference type="Pfam" id="PF13333"/>
    </source>
</evidence>
<sequence>MRRRGNGYDTAPLESFWGTRKTERVYNGRFATRAQARQALTESIELFYNRQRMRARYDDVSPAATTARYFSDTLAA</sequence>
<dbReference type="EMBL" id="CABPSR010000030">
    <property type="protein sequence ID" value="VVE85618.1"/>
    <property type="molecule type" value="Genomic_DNA"/>
</dbReference>
<dbReference type="InterPro" id="IPR001584">
    <property type="entry name" value="Integrase_cat-core"/>
</dbReference>
<dbReference type="AlphaFoldDB" id="A0A5E5BJV0"/>
<accession>A0A5E5BJV0</accession>